<proteinExistence type="predicted"/>
<dbReference type="InterPro" id="IPR042215">
    <property type="entry name" value="CarD-like_C"/>
</dbReference>
<dbReference type="PANTHER" id="PTHR38447">
    <property type="entry name" value="TRANSCRIPTION FACTOR YDEB-RELATED"/>
    <property type="match status" value="1"/>
</dbReference>
<dbReference type="Gene3D" id="2.40.10.170">
    <property type="match status" value="1"/>
</dbReference>
<dbReference type="Proteomes" id="UP001596505">
    <property type="component" value="Unassembled WGS sequence"/>
</dbReference>
<dbReference type="InterPro" id="IPR003711">
    <property type="entry name" value="CarD-like/TRCF_RID"/>
</dbReference>
<accession>A0ABW2PXP3</accession>
<dbReference type="PANTHER" id="PTHR38447:SF1">
    <property type="entry name" value="RNA POLYMERASE-BINDING TRANSCRIPTION FACTOR CARD"/>
    <property type="match status" value="1"/>
</dbReference>
<dbReference type="SMART" id="SM01058">
    <property type="entry name" value="CarD_TRCF"/>
    <property type="match status" value="1"/>
</dbReference>
<evidence type="ECO:0000313" key="2">
    <source>
        <dbReference type="EMBL" id="MFC7393036.1"/>
    </source>
</evidence>
<protein>
    <submittedName>
        <fullName evidence="2">CarD family transcriptional regulator</fullName>
    </submittedName>
</protein>
<feature type="domain" description="CarD-like/TRCF RNAP-interacting" evidence="1">
    <location>
        <begin position="14"/>
        <end position="124"/>
    </location>
</feature>
<keyword evidence="3" id="KW-1185">Reference proteome</keyword>
<dbReference type="InterPro" id="IPR048792">
    <property type="entry name" value="CarD_C"/>
</dbReference>
<dbReference type="Pfam" id="PF02559">
    <property type="entry name" value="CarD_TRCF_RID"/>
    <property type="match status" value="1"/>
</dbReference>
<dbReference type="SUPFAM" id="SSF141259">
    <property type="entry name" value="CarD-like"/>
    <property type="match status" value="1"/>
</dbReference>
<gene>
    <name evidence="2" type="ORF">ACFQRG_08570</name>
</gene>
<dbReference type="Pfam" id="PF21095">
    <property type="entry name" value="CarD_C"/>
    <property type="match status" value="1"/>
</dbReference>
<sequence length="171" mass="19473">MVYLRCLKFGGGQLFQVGDYIVYPMQGVGVIEAIEVKQIQGEKQQYFIINMLMNKMHVMIPIAKVHESRIRLITDMTTLENVLYIFHHGLTDTTLSAKERYKINTAKLRTGNMQEGAEVVRDLMRINKNKSLNSSEKQMLESARKILISELGLIRGITENQAIDLLSNEVG</sequence>
<dbReference type="RefSeq" id="WP_380965473.1">
    <property type="nucleotide sequence ID" value="NZ_JBHTCO010000007.1"/>
</dbReference>
<name>A0ABW2PXP3_9BACL</name>
<dbReference type="InterPro" id="IPR036101">
    <property type="entry name" value="CarD-like/TRCF_RID_sf"/>
</dbReference>
<organism evidence="2 3">
    <name type="scientific">Scopulibacillus cellulosilyticus</name>
    <dbReference type="NCBI Taxonomy" id="2665665"/>
    <lineage>
        <taxon>Bacteria</taxon>
        <taxon>Bacillati</taxon>
        <taxon>Bacillota</taxon>
        <taxon>Bacilli</taxon>
        <taxon>Bacillales</taxon>
        <taxon>Sporolactobacillaceae</taxon>
        <taxon>Scopulibacillus</taxon>
    </lineage>
</organism>
<dbReference type="InterPro" id="IPR052531">
    <property type="entry name" value="CarD-like_regulator"/>
</dbReference>
<evidence type="ECO:0000259" key="1">
    <source>
        <dbReference type="SMART" id="SM01058"/>
    </source>
</evidence>
<dbReference type="EMBL" id="JBHTCO010000007">
    <property type="protein sequence ID" value="MFC7393036.1"/>
    <property type="molecule type" value="Genomic_DNA"/>
</dbReference>
<evidence type="ECO:0000313" key="3">
    <source>
        <dbReference type="Proteomes" id="UP001596505"/>
    </source>
</evidence>
<dbReference type="Gene3D" id="1.20.58.1290">
    <property type="entry name" value="CarD-like, C-terminal domain"/>
    <property type="match status" value="1"/>
</dbReference>
<comment type="caution">
    <text evidence="2">The sequence shown here is derived from an EMBL/GenBank/DDBJ whole genome shotgun (WGS) entry which is preliminary data.</text>
</comment>
<reference evidence="3" key="1">
    <citation type="journal article" date="2019" name="Int. J. Syst. Evol. Microbiol.">
        <title>The Global Catalogue of Microorganisms (GCM) 10K type strain sequencing project: providing services to taxonomists for standard genome sequencing and annotation.</title>
        <authorList>
            <consortium name="The Broad Institute Genomics Platform"/>
            <consortium name="The Broad Institute Genome Sequencing Center for Infectious Disease"/>
            <person name="Wu L."/>
            <person name="Ma J."/>
        </authorList>
    </citation>
    <scope>NUCLEOTIDE SEQUENCE [LARGE SCALE GENOMIC DNA]</scope>
    <source>
        <strain evidence="3">CGMCC 1.16305</strain>
    </source>
</reference>